<feature type="transmembrane region" description="Helical" evidence="5">
    <location>
        <begin position="237"/>
        <end position="256"/>
    </location>
</feature>
<accession>A0AAP6EDB7</accession>
<dbReference type="GO" id="GO:0030255">
    <property type="term" value="P:protein secretion by the type IV secretion system"/>
    <property type="evidence" value="ECO:0007669"/>
    <property type="project" value="InterPro"/>
</dbReference>
<evidence type="ECO:0000313" key="9">
    <source>
        <dbReference type="Proteomes" id="UP001271591"/>
    </source>
</evidence>
<dbReference type="AlphaFoldDB" id="A0AAP6EDB7"/>
<evidence type="ECO:0000256" key="4">
    <source>
        <dbReference type="ARBA" id="ARBA00023136"/>
    </source>
</evidence>
<keyword evidence="3 5" id="KW-1133">Transmembrane helix</keyword>
<dbReference type="Proteomes" id="UP000615017">
    <property type="component" value="Unassembled WGS sequence"/>
</dbReference>
<feature type="transmembrane region" description="Helical" evidence="5">
    <location>
        <begin position="27"/>
        <end position="51"/>
    </location>
</feature>
<dbReference type="EMBL" id="JAWPMK010000006">
    <property type="protein sequence ID" value="MDW9353660.1"/>
    <property type="molecule type" value="Genomic_DNA"/>
</dbReference>
<feature type="transmembrane region" description="Helical" evidence="5">
    <location>
        <begin position="63"/>
        <end position="83"/>
    </location>
</feature>
<name>A0AAP6EDB7_ECOLX</name>
<gene>
    <name evidence="6" type="ORF">JNA65_22960</name>
    <name evidence="7" type="ORF">R8G00_30100</name>
</gene>
<evidence type="ECO:0000313" key="7">
    <source>
        <dbReference type="EMBL" id="MDW9353660.1"/>
    </source>
</evidence>
<evidence type="ECO:0000256" key="1">
    <source>
        <dbReference type="ARBA" id="ARBA00004141"/>
    </source>
</evidence>
<dbReference type="GO" id="GO:0016020">
    <property type="term" value="C:membrane"/>
    <property type="evidence" value="ECO:0007669"/>
    <property type="project" value="UniProtKB-SubCell"/>
</dbReference>
<feature type="transmembrane region" description="Helical" evidence="5">
    <location>
        <begin position="142"/>
        <end position="165"/>
    </location>
</feature>
<protein>
    <submittedName>
        <fullName evidence="7">Type IV secretion system protein</fullName>
    </submittedName>
</protein>
<keyword evidence="2 5" id="KW-0812">Transmembrane</keyword>
<organism evidence="7 9">
    <name type="scientific">Escherichia coli</name>
    <dbReference type="NCBI Taxonomy" id="562"/>
    <lineage>
        <taxon>Bacteria</taxon>
        <taxon>Pseudomonadati</taxon>
        <taxon>Pseudomonadota</taxon>
        <taxon>Gammaproteobacteria</taxon>
        <taxon>Enterobacterales</taxon>
        <taxon>Enterobacteriaceae</taxon>
        <taxon>Escherichia</taxon>
    </lineage>
</organism>
<proteinExistence type="predicted"/>
<dbReference type="InterPro" id="IPR007688">
    <property type="entry name" value="Conjugal_tfr_TrbL/VirB6"/>
</dbReference>
<evidence type="ECO:0000256" key="5">
    <source>
        <dbReference type="SAM" id="Phobius"/>
    </source>
</evidence>
<dbReference type="RefSeq" id="WP_001562933.1">
    <property type="nucleotide sequence ID" value="NZ_CCPU01000117.1"/>
</dbReference>
<sequence>MQVNVAETLFRTIDTATQSQMANMNTVMSVMGIVIGGIWMTYILMKSLYWYFEGLTTVIQDAFFTIFKAFAIMMASLTISWYTSTVIPPVLEFPLWLANTIAGVNNDSSNLVDMVINSYISGLENLVDKMKFGFSVSSIKSMVTVGVAVVLYLLSGLPFLGVAIATLLTLKVATNLILIIGPMFIACLAFPKVAHWFWGWVGVLGGFVLTQALFAITLGMAISFINSNMINNGDFNISMVDIICMSLYFSAFTLLATEIPNYAASIMGGAPSGGVGSMSRLLGKATGFGAASHMSKALGSKLVDRFHGRGKGRIS</sequence>
<comment type="subcellular location">
    <subcellularLocation>
        <location evidence="1">Membrane</location>
        <topology evidence="1">Multi-pass membrane protein</topology>
    </subcellularLocation>
</comment>
<dbReference type="Proteomes" id="UP001271591">
    <property type="component" value="Unassembled WGS sequence"/>
</dbReference>
<feature type="transmembrane region" description="Helical" evidence="5">
    <location>
        <begin position="172"/>
        <end position="191"/>
    </location>
</feature>
<evidence type="ECO:0000256" key="3">
    <source>
        <dbReference type="ARBA" id="ARBA00022989"/>
    </source>
</evidence>
<evidence type="ECO:0000256" key="2">
    <source>
        <dbReference type="ARBA" id="ARBA00022692"/>
    </source>
</evidence>
<evidence type="ECO:0000313" key="8">
    <source>
        <dbReference type="Proteomes" id="UP000615017"/>
    </source>
</evidence>
<dbReference type="EMBL" id="JAETYZ010000040">
    <property type="protein sequence ID" value="MBL6236727.1"/>
    <property type="molecule type" value="Genomic_DNA"/>
</dbReference>
<feature type="transmembrane region" description="Helical" evidence="5">
    <location>
        <begin position="197"/>
        <end position="225"/>
    </location>
</feature>
<reference evidence="7" key="2">
    <citation type="submission" date="2023-10" db="EMBL/GenBank/DDBJ databases">
        <title>Draft Genome Sequence of a Shiga toxin-producing Escherichia coli strain from deer meat showing an IS-element integration in the B-subunit of the Shiga toxin Stx2b gene.</title>
        <authorList>
            <person name="Projahn M."/>
            <person name="Borowiak M."/>
        </authorList>
    </citation>
    <scope>NUCLEOTIDE SEQUENCE</scope>
    <source>
        <strain evidence="7">BfR-EC-18960</strain>
    </source>
</reference>
<keyword evidence="4 5" id="KW-0472">Membrane</keyword>
<dbReference type="Pfam" id="PF04610">
    <property type="entry name" value="TrbL"/>
    <property type="match status" value="1"/>
</dbReference>
<comment type="caution">
    <text evidence="7">The sequence shown here is derived from an EMBL/GenBank/DDBJ whole genome shotgun (WGS) entry which is preliminary data.</text>
</comment>
<evidence type="ECO:0000313" key="6">
    <source>
        <dbReference type="EMBL" id="MBL6236727.1"/>
    </source>
</evidence>
<reference evidence="6 8" key="1">
    <citation type="submission" date="2021-01" db="EMBL/GenBank/DDBJ databases">
        <title>Genomes of Escherichia coli STEC strains from raw meat-based diets for companion animals.</title>
        <authorList>
            <person name="Stevens M.J.A."/>
            <person name="Stephan R."/>
        </authorList>
    </citation>
    <scope>NUCLEOTIDE SEQUENCE [LARGE SCALE GENOMIC DNA]</scope>
    <source>
        <strain evidence="6 8">LSC1-58</strain>
    </source>
</reference>